<feature type="transmembrane region" description="Helical" evidence="1">
    <location>
        <begin position="142"/>
        <end position="163"/>
    </location>
</feature>
<evidence type="ECO:0000313" key="5">
    <source>
        <dbReference type="Proteomes" id="UP001501410"/>
    </source>
</evidence>
<keyword evidence="2" id="KW-0732">Signal</keyword>
<feature type="chain" id="PRO_5045710480" description="DUF5683 domain-containing protein" evidence="2">
    <location>
        <begin position="22"/>
        <end position="197"/>
    </location>
</feature>
<protein>
    <recommendedName>
        <fullName evidence="3">DUF5683 domain-containing protein</fullName>
    </recommendedName>
</protein>
<evidence type="ECO:0000256" key="2">
    <source>
        <dbReference type="SAM" id="SignalP"/>
    </source>
</evidence>
<name>A0ABP8MFK1_9BACT</name>
<keyword evidence="1" id="KW-0472">Membrane</keyword>
<keyword evidence="5" id="KW-1185">Reference proteome</keyword>
<reference evidence="5" key="1">
    <citation type="journal article" date="2019" name="Int. J. Syst. Evol. Microbiol.">
        <title>The Global Catalogue of Microorganisms (GCM) 10K type strain sequencing project: providing services to taxonomists for standard genome sequencing and annotation.</title>
        <authorList>
            <consortium name="The Broad Institute Genomics Platform"/>
            <consortium name="The Broad Institute Genome Sequencing Center for Infectious Disease"/>
            <person name="Wu L."/>
            <person name="Ma J."/>
        </authorList>
    </citation>
    <scope>NUCLEOTIDE SEQUENCE [LARGE SCALE GENOMIC DNA]</scope>
    <source>
        <strain evidence="5">JCM 31921</strain>
    </source>
</reference>
<evidence type="ECO:0000313" key="4">
    <source>
        <dbReference type="EMBL" id="GAA4448359.1"/>
    </source>
</evidence>
<dbReference type="InterPro" id="IPR043738">
    <property type="entry name" value="DUF5683"/>
</dbReference>
<feature type="transmembrane region" description="Helical" evidence="1">
    <location>
        <begin position="74"/>
        <end position="92"/>
    </location>
</feature>
<evidence type="ECO:0000259" key="3">
    <source>
        <dbReference type="Pfam" id="PF18935"/>
    </source>
</evidence>
<dbReference type="Proteomes" id="UP001501410">
    <property type="component" value="Unassembled WGS sequence"/>
</dbReference>
<feature type="signal peptide" evidence="2">
    <location>
        <begin position="1"/>
        <end position="21"/>
    </location>
</feature>
<evidence type="ECO:0000256" key="1">
    <source>
        <dbReference type="SAM" id="Phobius"/>
    </source>
</evidence>
<dbReference type="Pfam" id="PF18935">
    <property type="entry name" value="DUF5683"/>
    <property type="match status" value="1"/>
</dbReference>
<accession>A0ABP8MFK1</accession>
<comment type="caution">
    <text evidence="4">The sequence shown here is derived from an EMBL/GenBank/DDBJ whole genome shotgun (WGS) entry which is preliminary data.</text>
</comment>
<proteinExistence type="predicted"/>
<gene>
    <name evidence="4" type="ORF">GCM10023092_00760</name>
</gene>
<keyword evidence="1" id="KW-0812">Transmembrane</keyword>
<dbReference type="EMBL" id="BAABEZ010000001">
    <property type="protein sequence ID" value="GAA4448359.1"/>
    <property type="molecule type" value="Genomic_DNA"/>
</dbReference>
<dbReference type="RefSeq" id="WP_344821542.1">
    <property type="nucleotide sequence ID" value="NZ_BAABEZ010000001.1"/>
</dbReference>
<keyword evidence="1" id="KW-1133">Transmembrane helix</keyword>
<sequence>MVRSLKILLFLLCIGLSPAFAQDTDTMTIPPKMETAAVKDTLVPVKKKFQPDAKRAGLYSALIPGFGQLYNRQYWKMPIVYAVMGTPVYFAIKHNNDYQRYRKAYISRLVNEQTSNDEFKGVLTTAGIKQYQDQARQNRDMMILYASLAYTVQIIEAIAGAHLKNFDISKDLSLNIRPDFNPLMGGAGLSLAVQLRK</sequence>
<organism evidence="4 5">
    <name type="scientific">Rurimicrobium arvi</name>
    <dbReference type="NCBI Taxonomy" id="2049916"/>
    <lineage>
        <taxon>Bacteria</taxon>
        <taxon>Pseudomonadati</taxon>
        <taxon>Bacteroidota</taxon>
        <taxon>Chitinophagia</taxon>
        <taxon>Chitinophagales</taxon>
        <taxon>Chitinophagaceae</taxon>
        <taxon>Rurimicrobium</taxon>
    </lineage>
</organism>
<feature type="domain" description="DUF5683" evidence="3">
    <location>
        <begin position="51"/>
        <end position="186"/>
    </location>
</feature>